<dbReference type="GO" id="GO:0006285">
    <property type="term" value="P:base-excision repair, AP site formation"/>
    <property type="evidence" value="ECO:0007669"/>
    <property type="project" value="UniProtKB-UniRule"/>
</dbReference>
<dbReference type="Proteomes" id="UP000236319">
    <property type="component" value="Unassembled WGS sequence"/>
</dbReference>
<evidence type="ECO:0000256" key="1">
    <source>
        <dbReference type="ARBA" id="ARBA00008343"/>
    </source>
</evidence>
<dbReference type="PANTHER" id="PTHR43286">
    <property type="entry name" value="ENDONUCLEASE III-LIKE PROTEIN 1"/>
    <property type="match status" value="1"/>
</dbReference>
<evidence type="ECO:0000256" key="5">
    <source>
        <dbReference type="ARBA" id="ARBA00022801"/>
    </source>
</evidence>
<reference evidence="16 17" key="1">
    <citation type="journal article" date="2017" name="BMC Genomics">
        <title>Whole-genome assembly of Babesia ovata and comparative genomics between closely related pathogens.</title>
        <authorList>
            <person name="Yamagishi J."/>
            <person name="Asada M."/>
            <person name="Hakimi H."/>
            <person name="Tanaka T.Q."/>
            <person name="Sugimoto C."/>
            <person name="Kawazu S."/>
        </authorList>
    </citation>
    <scope>NUCLEOTIDE SEQUENCE [LARGE SCALE GENOMIC DNA]</scope>
    <source>
        <strain evidence="16 17">Miyake</strain>
    </source>
</reference>
<comment type="catalytic activity">
    <reaction evidence="11 12">
        <text>2'-deoxyribonucleotide-(2'-deoxyribose 5'-phosphate)-2'-deoxyribonucleotide-DNA = a 3'-end 2'-deoxyribonucleotide-(2,3-dehydro-2,3-deoxyribose 5'-phosphate)-DNA + a 5'-end 5'-phospho-2'-deoxyribonucleoside-DNA + H(+)</text>
        <dbReference type="Rhea" id="RHEA:66592"/>
        <dbReference type="Rhea" id="RHEA-COMP:13180"/>
        <dbReference type="Rhea" id="RHEA-COMP:16897"/>
        <dbReference type="Rhea" id="RHEA-COMP:17067"/>
        <dbReference type="ChEBI" id="CHEBI:15378"/>
        <dbReference type="ChEBI" id="CHEBI:136412"/>
        <dbReference type="ChEBI" id="CHEBI:157695"/>
        <dbReference type="ChEBI" id="CHEBI:167181"/>
        <dbReference type="EC" id="4.2.99.18"/>
    </reaction>
</comment>
<dbReference type="GO" id="GO:0140078">
    <property type="term" value="F:class I DNA-(apurinic or apyrimidinic site) endonuclease activity"/>
    <property type="evidence" value="ECO:0007669"/>
    <property type="project" value="UniProtKB-EC"/>
</dbReference>
<accession>A0A2H6KE37</accession>
<dbReference type="InterPro" id="IPR030841">
    <property type="entry name" value="NTH1"/>
</dbReference>
<dbReference type="CDD" id="cd00056">
    <property type="entry name" value="ENDO3c"/>
    <property type="match status" value="1"/>
</dbReference>
<evidence type="ECO:0000256" key="9">
    <source>
        <dbReference type="ARBA" id="ARBA00023239"/>
    </source>
</evidence>
<dbReference type="GO" id="GO:0000703">
    <property type="term" value="F:oxidized pyrimidine nucleobase lesion DNA N-glycosylase activity"/>
    <property type="evidence" value="ECO:0007669"/>
    <property type="project" value="UniProtKB-UniRule"/>
</dbReference>
<name>A0A2H6KE37_9APIC</name>
<evidence type="ECO:0000313" key="17">
    <source>
        <dbReference type="Proteomes" id="UP000236319"/>
    </source>
</evidence>
<keyword evidence="3" id="KW-0479">Metal-binding</keyword>
<proteinExistence type="inferred from homology"/>
<organism evidence="16 17">
    <name type="scientific">Babesia ovata</name>
    <dbReference type="NCBI Taxonomy" id="189622"/>
    <lineage>
        <taxon>Eukaryota</taxon>
        <taxon>Sar</taxon>
        <taxon>Alveolata</taxon>
        <taxon>Apicomplexa</taxon>
        <taxon>Aconoidasida</taxon>
        <taxon>Piroplasmida</taxon>
        <taxon>Babesiidae</taxon>
        <taxon>Babesia</taxon>
    </lineage>
</organism>
<keyword evidence="2" id="KW-0004">4Fe-4S</keyword>
<dbReference type="InterPro" id="IPR003265">
    <property type="entry name" value="HhH-GPD_domain"/>
</dbReference>
<dbReference type="GO" id="GO:0005739">
    <property type="term" value="C:mitochondrion"/>
    <property type="evidence" value="ECO:0007669"/>
    <property type="project" value="UniProtKB-SubCell"/>
</dbReference>
<dbReference type="AlphaFoldDB" id="A0A2H6KE37"/>
<evidence type="ECO:0000256" key="11">
    <source>
        <dbReference type="ARBA" id="ARBA00044632"/>
    </source>
</evidence>
<feature type="chain" id="PRO_5014122033" description="Endonuclease III homolog" evidence="14">
    <location>
        <begin position="27"/>
        <end position="396"/>
    </location>
</feature>
<dbReference type="EC" id="4.2.99.18" evidence="12"/>
<comment type="function">
    <text evidence="12">Bifunctional DNA N-glycosylase with associated apurinic/apyrimidinic (AP) lyase function that catalyzes the first step in base excision repair (BER), the primary repair pathway for the repair of oxidative DNA damage. The DNA N-glycosylase activity releases the damaged DNA base from DNA by cleaving the N-glycosidic bond, leaving an AP site. The AP lyase activity cleaves the phosphodiester bond 3' to the AP site by a beta-elimination. Primarily recognizes and repairs oxidative base damage of pyrimidines.</text>
</comment>
<evidence type="ECO:0000259" key="15">
    <source>
        <dbReference type="SMART" id="SM00478"/>
    </source>
</evidence>
<dbReference type="OrthoDB" id="2099276at2759"/>
<dbReference type="Gene3D" id="1.10.1670.10">
    <property type="entry name" value="Helix-hairpin-Helix base-excision DNA repair enzymes (C-terminal)"/>
    <property type="match status" value="1"/>
</dbReference>
<dbReference type="Gene3D" id="1.10.340.30">
    <property type="entry name" value="Hypothetical protein, domain 2"/>
    <property type="match status" value="1"/>
</dbReference>
<dbReference type="SMART" id="SM00478">
    <property type="entry name" value="ENDO3c"/>
    <property type="match status" value="1"/>
</dbReference>
<protein>
    <recommendedName>
        <fullName evidence="12">Endonuclease III homolog</fullName>
        <ecNumber evidence="12">3.2.2.-</ecNumber>
        <ecNumber evidence="12">4.2.99.18</ecNumber>
    </recommendedName>
    <alternativeName>
        <fullName evidence="12">Bifunctional DNA N-glycosylase/DNA-(apurinic or apyrimidinic site) lyase</fullName>
        <shortName evidence="12">DNA glycosylase/AP lyase</shortName>
    </alternativeName>
</protein>
<keyword evidence="8 12" id="KW-0234">DNA repair</keyword>
<dbReference type="SUPFAM" id="SSF48150">
    <property type="entry name" value="DNA-glycosylase"/>
    <property type="match status" value="1"/>
</dbReference>
<dbReference type="InterPro" id="IPR000445">
    <property type="entry name" value="HhH_motif"/>
</dbReference>
<dbReference type="VEuPathDB" id="PiroplasmaDB:BOVATA_027480"/>
<evidence type="ECO:0000256" key="6">
    <source>
        <dbReference type="ARBA" id="ARBA00023004"/>
    </source>
</evidence>
<keyword evidence="17" id="KW-1185">Reference proteome</keyword>
<evidence type="ECO:0000256" key="2">
    <source>
        <dbReference type="ARBA" id="ARBA00022485"/>
    </source>
</evidence>
<keyword evidence="14" id="KW-0732">Signal</keyword>
<evidence type="ECO:0000256" key="4">
    <source>
        <dbReference type="ARBA" id="ARBA00022763"/>
    </source>
</evidence>
<keyword evidence="6" id="KW-0408">Iron</keyword>
<dbReference type="Pfam" id="PF00730">
    <property type="entry name" value="HhH-GPD"/>
    <property type="match status" value="1"/>
</dbReference>
<dbReference type="Pfam" id="PF00633">
    <property type="entry name" value="HHH"/>
    <property type="match status" value="1"/>
</dbReference>
<evidence type="ECO:0000256" key="8">
    <source>
        <dbReference type="ARBA" id="ARBA00023204"/>
    </source>
</evidence>
<sequence length="396" mass="43990">MAATWRRPWFKLLALALCSLKSLIRGVKNLRFTFNKSHCWITPAGLRIRVSQTATVVEQPANTPHLTELSEFTAAPRHDSVKQLIENIASPQFDLESLIKVMAREKQPRAQALETPGDSEASTATQSPARVKKVKQVVAKKPKVEYDNDYIELQYDTKRQPFRHVEENECSIPNFANVWNAIVDMRKDENAPVDTMGAHCCADESADKATYEYQTLIACMLSSQTKDAVTAAAMDALKERGLNVESVAKMPEEELDSLISKVGFHKTKAKHIKQATDIIIEKYNGRVPDTIQELVSLPGVGPKMANLVMQLAFKRINGIAVDLHVHRIANRLGWVKTKTPEETRIKLQSLLPQKLWAEINHLLVGFGQTICVAAGPGCATCAANTWCPTGRANLAK</sequence>
<dbReference type="GO" id="GO:0003677">
    <property type="term" value="F:DNA binding"/>
    <property type="evidence" value="ECO:0007669"/>
    <property type="project" value="UniProtKB-UniRule"/>
</dbReference>
<comment type="caution">
    <text evidence="16">The sequence shown here is derived from an EMBL/GenBank/DDBJ whole genome shotgun (WGS) entry which is preliminary data.</text>
</comment>
<keyword evidence="10 12" id="KW-0326">Glycosidase</keyword>
<evidence type="ECO:0000256" key="3">
    <source>
        <dbReference type="ARBA" id="ARBA00022723"/>
    </source>
</evidence>
<dbReference type="GO" id="GO:0051539">
    <property type="term" value="F:4 iron, 4 sulfur cluster binding"/>
    <property type="evidence" value="ECO:0007669"/>
    <property type="project" value="UniProtKB-KW"/>
</dbReference>
<feature type="signal peptide" evidence="14">
    <location>
        <begin position="1"/>
        <end position="26"/>
    </location>
</feature>
<feature type="domain" description="HhH-GPD" evidence="15">
    <location>
        <begin position="221"/>
        <end position="369"/>
    </location>
</feature>
<keyword evidence="12" id="KW-0496">Mitochondrion</keyword>
<dbReference type="InterPro" id="IPR011257">
    <property type="entry name" value="DNA_glycosylase"/>
</dbReference>
<gene>
    <name evidence="12" type="primary">NTH1</name>
    <name evidence="16" type="ORF">BOVATA_027480</name>
</gene>
<dbReference type="GO" id="GO:0046872">
    <property type="term" value="F:metal ion binding"/>
    <property type="evidence" value="ECO:0007669"/>
    <property type="project" value="UniProtKB-KW"/>
</dbReference>
<dbReference type="GO" id="GO:0005634">
    <property type="term" value="C:nucleus"/>
    <property type="evidence" value="ECO:0007669"/>
    <property type="project" value="UniProtKB-SubCell"/>
</dbReference>
<dbReference type="HAMAP" id="MF_03183">
    <property type="entry name" value="Endonuclease_III_Nth"/>
    <property type="match status" value="1"/>
</dbReference>
<evidence type="ECO:0000256" key="14">
    <source>
        <dbReference type="SAM" id="SignalP"/>
    </source>
</evidence>
<dbReference type="InterPro" id="IPR004036">
    <property type="entry name" value="Endonuclease-III-like_CS2"/>
</dbReference>
<dbReference type="EMBL" id="BDSA01000003">
    <property type="protein sequence ID" value="GBE61255.1"/>
    <property type="molecule type" value="Genomic_DNA"/>
</dbReference>
<keyword evidence="5 12" id="KW-0378">Hydrolase</keyword>
<evidence type="ECO:0000256" key="13">
    <source>
        <dbReference type="SAM" id="MobiDB-lite"/>
    </source>
</evidence>
<evidence type="ECO:0000256" key="12">
    <source>
        <dbReference type="HAMAP-Rule" id="MF_03183"/>
    </source>
</evidence>
<dbReference type="PANTHER" id="PTHR43286:SF1">
    <property type="entry name" value="ENDONUCLEASE III-LIKE PROTEIN 1"/>
    <property type="match status" value="1"/>
</dbReference>
<keyword evidence="4 12" id="KW-0227">DNA damage</keyword>
<evidence type="ECO:0000313" key="16">
    <source>
        <dbReference type="EMBL" id="GBE61255.1"/>
    </source>
</evidence>
<dbReference type="InterPro" id="IPR023170">
    <property type="entry name" value="HhH_base_excis_C"/>
</dbReference>
<dbReference type="PROSITE" id="PS01155">
    <property type="entry name" value="ENDONUCLEASE_III_2"/>
    <property type="match status" value="1"/>
</dbReference>
<feature type="region of interest" description="Disordered" evidence="13">
    <location>
        <begin position="107"/>
        <end position="128"/>
    </location>
</feature>
<comment type="caution">
    <text evidence="12">Lacks conserved residue(s) required for the propagation of feature annotation.</text>
</comment>
<comment type="similarity">
    <text evidence="1 12">Belongs to the Nth/MutY family.</text>
</comment>
<keyword evidence="9 12" id="KW-0456">Lyase</keyword>
<dbReference type="EC" id="3.2.2.-" evidence="12"/>
<keyword evidence="12" id="KW-0539">Nucleus</keyword>
<evidence type="ECO:0000256" key="10">
    <source>
        <dbReference type="ARBA" id="ARBA00023295"/>
    </source>
</evidence>
<keyword evidence="7" id="KW-0411">Iron-sulfur</keyword>
<comment type="subcellular location">
    <subcellularLocation>
        <location evidence="12">Nucleus</location>
    </subcellularLocation>
    <subcellularLocation>
        <location evidence="12">Mitochondrion</location>
    </subcellularLocation>
</comment>
<evidence type="ECO:0000256" key="7">
    <source>
        <dbReference type="ARBA" id="ARBA00023014"/>
    </source>
</evidence>
<dbReference type="FunFam" id="1.10.340.30:FF:000005">
    <property type="entry name" value="Endonuclease III-like protein 1"/>
    <property type="match status" value="1"/>
</dbReference>
<dbReference type="GO" id="GO:0006289">
    <property type="term" value="P:nucleotide-excision repair"/>
    <property type="evidence" value="ECO:0007669"/>
    <property type="project" value="TreeGrafter"/>
</dbReference>